<dbReference type="SUPFAM" id="SSF116726">
    <property type="entry name" value="TrkA C-terminal domain-like"/>
    <property type="match status" value="1"/>
</dbReference>
<feature type="region of interest" description="Disordered" evidence="1">
    <location>
        <begin position="272"/>
        <end position="312"/>
    </location>
</feature>
<dbReference type="InterPro" id="IPR058603">
    <property type="entry name" value="DUF8167_2nd"/>
</dbReference>
<evidence type="ECO:0000256" key="1">
    <source>
        <dbReference type="SAM" id="MobiDB-lite"/>
    </source>
</evidence>
<evidence type="ECO:0000313" key="4">
    <source>
        <dbReference type="EMBL" id="GAD53262.1"/>
    </source>
</evidence>
<name>U2YWV0_9EURY</name>
<feature type="transmembrane region" description="Helical" evidence="2">
    <location>
        <begin position="81"/>
        <end position="99"/>
    </location>
</feature>
<feature type="transmembrane region" description="Helical" evidence="2">
    <location>
        <begin position="45"/>
        <end position="69"/>
    </location>
</feature>
<evidence type="ECO:0000313" key="5">
    <source>
        <dbReference type="Proteomes" id="UP000016986"/>
    </source>
</evidence>
<dbReference type="GO" id="GO:0008324">
    <property type="term" value="F:monoatomic cation transmembrane transporter activity"/>
    <property type="evidence" value="ECO:0007669"/>
    <property type="project" value="InterPro"/>
</dbReference>
<dbReference type="InterPro" id="IPR058480">
    <property type="entry name" value="DUF8167_N"/>
</dbReference>
<keyword evidence="5" id="KW-1185">Reference proteome</keyword>
<reference evidence="4 5" key="1">
    <citation type="submission" date="2013-09" db="EMBL/GenBank/DDBJ databases">
        <title>Whole genome sequencing of Halarchaeum acidiphilum strain MH1-52-1.</title>
        <authorList>
            <person name="Shimane Y."/>
            <person name="Minegishi H."/>
            <person name="Nishi S."/>
            <person name="Echigo A."/>
            <person name="Shuto A."/>
            <person name="Konishi M."/>
            <person name="Ito T."/>
            <person name="Ohkuma M."/>
            <person name="Ohta Y."/>
            <person name="Nagano Y."/>
            <person name="Tsubouchi T."/>
            <person name="Mori K."/>
            <person name="Usui K."/>
            <person name="Kamekura M."/>
            <person name="Usami R."/>
            <person name="Takaki Y."/>
            <person name="Hatada Y."/>
        </authorList>
    </citation>
    <scope>NUCLEOTIDE SEQUENCE [LARGE SCALE GENOMIC DNA]</scope>
    <source>
        <strain evidence="4 5">JCM 16109</strain>
    </source>
</reference>
<dbReference type="InterPro" id="IPR036721">
    <property type="entry name" value="RCK_C_sf"/>
</dbReference>
<accession>U2YWV0</accession>
<evidence type="ECO:0000256" key="2">
    <source>
        <dbReference type="SAM" id="Phobius"/>
    </source>
</evidence>
<gene>
    <name evidence="4" type="ORF">MBEHAL_2022</name>
</gene>
<proteinExistence type="predicted"/>
<feature type="compositionally biased region" description="Low complexity" evidence="1">
    <location>
        <begin position="295"/>
        <end position="309"/>
    </location>
</feature>
<keyword evidence="2" id="KW-1133">Transmembrane helix</keyword>
<protein>
    <submittedName>
        <fullName evidence="4">Hypotheical protein</fullName>
    </submittedName>
</protein>
<dbReference type="PROSITE" id="PS51202">
    <property type="entry name" value="RCK_C"/>
    <property type="match status" value="1"/>
</dbReference>
<comment type="caution">
    <text evidence="4">The sequence shown here is derived from an EMBL/GenBank/DDBJ whole genome shotgun (WGS) entry which is preliminary data.</text>
</comment>
<dbReference type="Pfam" id="PF26503">
    <property type="entry name" value="DUF8167_3rd"/>
    <property type="match status" value="1"/>
</dbReference>
<evidence type="ECO:0000259" key="3">
    <source>
        <dbReference type="PROSITE" id="PS51202"/>
    </source>
</evidence>
<feature type="transmembrane region" description="Helical" evidence="2">
    <location>
        <begin position="12"/>
        <end position="39"/>
    </location>
</feature>
<dbReference type="Pfam" id="PF02080">
    <property type="entry name" value="TrkA_C"/>
    <property type="match status" value="1"/>
</dbReference>
<dbReference type="EMBL" id="BATA01000056">
    <property type="protein sequence ID" value="GAD53262.1"/>
    <property type="molecule type" value="Genomic_DNA"/>
</dbReference>
<dbReference type="InterPro" id="IPR058604">
    <property type="entry name" value="DUF8167_3rd"/>
</dbReference>
<dbReference type="Pfam" id="PF26502">
    <property type="entry name" value="DUF8167_2nd"/>
    <property type="match status" value="1"/>
</dbReference>
<dbReference type="Proteomes" id="UP000016986">
    <property type="component" value="Unassembled WGS sequence"/>
</dbReference>
<dbReference type="eggNOG" id="arCOG07570">
    <property type="taxonomic scope" value="Archaea"/>
</dbReference>
<keyword evidence="2" id="KW-0472">Membrane</keyword>
<dbReference type="AlphaFoldDB" id="U2YWV0"/>
<feature type="domain" description="RCK C-terminal" evidence="3">
    <location>
        <begin position="346"/>
        <end position="430"/>
    </location>
</feature>
<dbReference type="Pfam" id="PF26501">
    <property type="entry name" value="DUF8167"/>
    <property type="match status" value="1"/>
</dbReference>
<dbReference type="Gene3D" id="3.30.70.1450">
    <property type="entry name" value="Regulator of K+ conductance, C-terminal domain"/>
    <property type="match status" value="1"/>
</dbReference>
<keyword evidence="2" id="KW-0812">Transmembrane</keyword>
<dbReference type="GO" id="GO:0006813">
    <property type="term" value="P:potassium ion transport"/>
    <property type="evidence" value="ECO:0007669"/>
    <property type="project" value="InterPro"/>
</dbReference>
<dbReference type="InterPro" id="IPR006037">
    <property type="entry name" value="RCK_C"/>
</dbReference>
<sequence>MPFGLSTASFPMQVLLGLYLGLLTGVVPALVCFGFGFVFKYVTGLTIPALGVVVLGIAIAGINGGLMAFNDATVVQSSNSVALVTALVVVLLGCFYAHAKGDALGASLPKHFSLKRLRELPKHFSLKRLRERTLSKDVVDFVGGFGQVRVPIVGTVGDMEAYPPLPETLRIDIAAVDWTFPADLPLSELERRFEERLRAEFDVADADVHIDERARATVTVAPPLSGVSKRVARGERAVSVTALVPTGVARGDAVTLHTDAGDCTGTIVAAKTGPEVGADESGADATPATDGGTGEAPAAHAAGHAPVTTGGEGRVTVATDRASAETLLGASEGSIVVTARGTRREFELLSLLRRTGNRVRRLTVRADGPLDGTTLGEADVRDVYGVAVIALRHDGSWTVAPRGDTAVSGGDDCFAVGTRETLNAFEEAVA</sequence>
<organism evidence="4 5">
    <name type="scientific">Halarchaeum acidiphilum MH1-52-1</name>
    <dbReference type="NCBI Taxonomy" id="1261545"/>
    <lineage>
        <taxon>Archaea</taxon>
        <taxon>Methanobacteriati</taxon>
        <taxon>Methanobacteriota</taxon>
        <taxon>Stenosarchaea group</taxon>
        <taxon>Halobacteria</taxon>
        <taxon>Halobacteriales</taxon>
        <taxon>Halobacteriaceae</taxon>
    </lineage>
</organism>